<proteinExistence type="predicted"/>
<evidence type="ECO:0000313" key="3">
    <source>
        <dbReference type="Proteomes" id="UP000676386"/>
    </source>
</evidence>
<name>A0ABS5J101_9BACT</name>
<protein>
    <recommendedName>
        <fullName evidence="4">DUF1440 domain-containing protein</fullName>
    </recommendedName>
</protein>
<keyword evidence="1" id="KW-0812">Transmembrane</keyword>
<accession>A0ABS5J101</accession>
<dbReference type="Proteomes" id="UP000676386">
    <property type="component" value="Unassembled WGS sequence"/>
</dbReference>
<reference evidence="2 3" key="1">
    <citation type="submission" date="2021-04" db="EMBL/GenBank/DDBJ databases">
        <title>Chitinophaga sp. nov., isolated from the rhizosphere soil.</title>
        <authorList>
            <person name="He S."/>
        </authorList>
    </citation>
    <scope>NUCLEOTIDE SEQUENCE [LARGE SCALE GENOMIC DNA]</scope>
    <source>
        <strain evidence="2 3">2R12</strain>
    </source>
</reference>
<organism evidence="2 3">
    <name type="scientific">Chitinophaga hostae</name>
    <dbReference type="NCBI Taxonomy" id="2831022"/>
    <lineage>
        <taxon>Bacteria</taxon>
        <taxon>Pseudomonadati</taxon>
        <taxon>Bacteroidota</taxon>
        <taxon>Chitinophagia</taxon>
        <taxon>Chitinophagales</taxon>
        <taxon>Chitinophagaceae</taxon>
        <taxon>Chitinophaga</taxon>
    </lineage>
</organism>
<feature type="transmembrane region" description="Helical" evidence="1">
    <location>
        <begin position="64"/>
        <end position="85"/>
    </location>
</feature>
<keyword evidence="1" id="KW-0472">Membrane</keyword>
<dbReference type="RefSeq" id="WP_211973998.1">
    <property type="nucleotide sequence ID" value="NZ_CBFHAM010000040.1"/>
</dbReference>
<dbReference type="EMBL" id="JAGTXB010000007">
    <property type="protein sequence ID" value="MBS0028897.1"/>
    <property type="molecule type" value="Genomic_DNA"/>
</dbReference>
<evidence type="ECO:0008006" key="4">
    <source>
        <dbReference type="Google" id="ProtNLM"/>
    </source>
</evidence>
<comment type="caution">
    <text evidence="2">The sequence shown here is derived from an EMBL/GenBank/DDBJ whole genome shotgun (WGS) entry which is preliminary data.</text>
</comment>
<gene>
    <name evidence="2" type="ORF">KE626_16370</name>
</gene>
<keyword evidence="1" id="KW-1133">Transmembrane helix</keyword>
<sequence>MRLPSSFPGVVLFAGLIVGTLDILSAMVYFTIVTHGQPISKLLAYVGSGVFGKAAFSGDPAMPWWGLLFHYCIAMIWTFIFFLLYPKITVLRRTPAVVTGIAYGAIVWCIMNLMVVPLSHVPHGPMRLTSALINMAILMVMIGIPLSLIAKRWKRYSY</sequence>
<keyword evidence="3" id="KW-1185">Reference proteome</keyword>
<feature type="transmembrane region" description="Helical" evidence="1">
    <location>
        <begin position="6"/>
        <end position="30"/>
    </location>
</feature>
<feature type="transmembrane region" description="Helical" evidence="1">
    <location>
        <begin position="131"/>
        <end position="150"/>
    </location>
</feature>
<evidence type="ECO:0000313" key="2">
    <source>
        <dbReference type="EMBL" id="MBS0028897.1"/>
    </source>
</evidence>
<evidence type="ECO:0000256" key="1">
    <source>
        <dbReference type="SAM" id="Phobius"/>
    </source>
</evidence>
<feature type="transmembrane region" description="Helical" evidence="1">
    <location>
        <begin position="97"/>
        <end position="119"/>
    </location>
</feature>